<dbReference type="Pfam" id="PF00072">
    <property type="entry name" value="Response_reg"/>
    <property type="match status" value="1"/>
</dbReference>
<feature type="compositionally biased region" description="Low complexity" evidence="4">
    <location>
        <begin position="631"/>
        <end position="643"/>
    </location>
</feature>
<dbReference type="InterPro" id="IPR011006">
    <property type="entry name" value="CheY-like_superfamily"/>
</dbReference>
<evidence type="ECO:0000313" key="6">
    <source>
        <dbReference type="EMBL" id="KAJ9663566.1"/>
    </source>
</evidence>
<feature type="compositionally biased region" description="Basic residues" evidence="4">
    <location>
        <begin position="9"/>
        <end position="18"/>
    </location>
</feature>
<dbReference type="PROSITE" id="PS50110">
    <property type="entry name" value="RESPONSE_REGULATORY"/>
    <property type="match status" value="1"/>
</dbReference>
<dbReference type="PANTHER" id="PTHR45339">
    <property type="entry name" value="HYBRID SIGNAL TRANSDUCTION HISTIDINE KINASE J"/>
    <property type="match status" value="1"/>
</dbReference>
<dbReference type="Proteomes" id="UP001172684">
    <property type="component" value="Unassembled WGS sequence"/>
</dbReference>
<sequence length="823" mass="88682">MAADLKVSRLTKVRRLMRRGSSNSSARSASIAKEQQHSPPALNSRQPRRSASLTKLAEVKEQQLHCLDSTDGAVQTNNNNEHRRGSATASQPTADRRSETLLSGARQPGTATSSTSALIDLPTPVSQKPQPILTVEEPTPDPIAPARTSADDHTEDARESLDLAHPLPSPQQSSVRSRPIAGTVRRQSLVNSSNARVVKSLLDQEQRPTTASSQEGYFAPSTFDPNMMHRKIWVKRPGASATLVQIREDDLVDDVRDMILRKYANSLGRTFDAPDLTLRIVPRDASRDRERLLGPEEEICRTLDHYFAGGQHVDEALLIDIPQRRTPKPSPRAGPGHQYPYNFDEPSRPVENGTDYFGTAAMAHSPAALTTVSHDSRASHATQNPAQHPHDRAMAVLTTGVVPPLPSPGGRTRTHQVARPRTTRTHTSSPTTIVNPGFSTRPSRQRRDSTASDSRPGNPATTVPAPPPLPTPPAPEAPPTNRQASTPPTPNRVSSPAPKATGSRKRRPKPSPLEAAATPSPLQSMGLLDNSVPPINVLIVEDNIINLKLLEAFMKRLKVRWATAMNGRAAVDKWRGGGFHLVLMDIQLPIMSGLEATKEIRRLERVNGIGVFSLNGPASSGTPGVGGHAAAGGAADGAADAESGGHIVGEEDRLEAEKLFKSPVIIVALTASSLQSDRHEALAAGCNDFLTKPVNFVWLERKVKEWGCMQALIDFDGWRKWKHFSEDQVTPKAIDKSQKNAAARPAVDGNTNPSNAAGAGAGAKKKKQENERETGRGRKEEGAAGARGAGSDGSAEAGERDGSEIRENEEAEAETETEDHAQR</sequence>
<name>A0ABQ9NQY9_9PEZI</name>
<evidence type="ECO:0000256" key="4">
    <source>
        <dbReference type="SAM" id="MobiDB-lite"/>
    </source>
</evidence>
<feature type="compositionally biased region" description="Basic residues" evidence="4">
    <location>
        <begin position="412"/>
        <end position="424"/>
    </location>
</feature>
<proteinExistence type="predicted"/>
<feature type="modified residue" description="4-aspartylphosphate" evidence="3">
    <location>
        <position position="585"/>
    </location>
</feature>
<dbReference type="InterPro" id="IPR001789">
    <property type="entry name" value="Sig_transdc_resp-reg_receiver"/>
</dbReference>
<feature type="compositionally biased region" description="Polar residues" evidence="4">
    <location>
        <begin position="433"/>
        <end position="442"/>
    </location>
</feature>
<keyword evidence="2" id="KW-0902">Two-component regulatory system</keyword>
<keyword evidence="7" id="KW-1185">Reference proteome</keyword>
<protein>
    <submittedName>
        <fullName evidence="6">Two-component response regulator SSK1p</fullName>
    </submittedName>
</protein>
<evidence type="ECO:0000256" key="2">
    <source>
        <dbReference type="ARBA" id="ARBA00023012"/>
    </source>
</evidence>
<feature type="region of interest" description="Disordered" evidence="4">
    <location>
        <begin position="623"/>
        <end position="643"/>
    </location>
</feature>
<feature type="compositionally biased region" description="Basic and acidic residues" evidence="4">
    <location>
        <begin position="149"/>
        <end position="162"/>
    </location>
</feature>
<evidence type="ECO:0000259" key="5">
    <source>
        <dbReference type="PROSITE" id="PS50110"/>
    </source>
</evidence>
<feature type="region of interest" description="Disordered" evidence="4">
    <location>
        <begin position="370"/>
        <end position="526"/>
    </location>
</feature>
<feature type="compositionally biased region" description="Pro residues" evidence="4">
    <location>
        <begin position="464"/>
        <end position="478"/>
    </location>
</feature>
<dbReference type="Gene3D" id="3.40.50.2300">
    <property type="match status" value="1"/>
</dbReference>
<feature type="region of interest" description="Disordered" evidence="4">
    <location>
        <begin position="64"/>
        <end position="183"/>
    </location>
</feature>
<organism evidence="6 7">
    <name type="scientific">Coniosporium apollinis</name>
    <dbReference type="NCBI Taxonomy" id="61459"/>
    <lineage>
        <taxon>Eukaryota</taxon>
        <taxon>Fungi</taxon>
        <taxon>Dikarya</taxon>
        <taxon>Ascomycota</taxon>
        <taxon>Pezizomycotina</taxon>
        <taxon>Dothideomycetes</taxon>
        <taxon>Dothideomycetes incertae sedis</taxon>
        <taxon>Coniosporium</taxon>
    </lineage>
</organism>
<reference evidence="6" key="1">
    <citation type="submission" date="2022-10" db="EMBL/GenBank/DDBJ databases">
        <title>Culturing micro-colonial fungi from biological soil crusts in the Mojave desert and describing Neophaeococcomyces mojavensis, and introducing the new genera and species Taxawa tesnikishii.</title>
        <authorList>
            <person name="Kurbessoian T."/>
            <person name="Stajich J.E."/>
        </authorList>
    </citation>
    <scope>NUCLEOTIDE SEQUENCE</scope>
    <source>
        <strain evidence="6">TK_1</strain>
    </source>
</reference>
<gene>
    <name evidence="6" type="primary">MgSsk1</name>
    <name evidence="6" type="ORF">H2201_005527</name>
</gene>
<accession>A0ABQ9NQY9</accession>
<dbReference type="PANTHER" id="PTHR45339:SF1">
    <property type="entry name" value="HYBRID SIGNAL TRANSDUCTION HISTIDINE KINASE J"/>
    <property type="match status" value="1"/>
</dbReference>
<feature type="compositionally biased region" description="Basic and acidic residues" evidence="4">
    <location>
        <begin position="768"/>
        <end position="782"/>
    </location>
</feature>
<feature type="region of interest" description="Disordered" evidence="4">
    <location>
        <begin position="731"/>
        <end position="823"/>
    </location>
</feature>
<evidence type="ECO:0000256" key="1">
    <source>
        <dbReference type="ARBA" id="ARBA00022553"/>
    </source>
</evidence>
<feature type="compositionally biased region" description="Polar residues" evidence="4">
    <location>
        <begin position="481"/>
        <end position="494"/>
    </location>
</feature>
<feature type="compositionally biased region" description="Polar residues" evidence="4">
    <location>
        <begin position="37"/>
        <end position="52"/>
    </location>
</feature>
<evidence type="ECO:0000313" key="7">
    <source>
        <dbReference type="Proteomes" id="UP001172684"/>
    </source>
</evidence>
<feature type="region of interest" description="Disordered" evidence="4">
    <location>
        <begin position="324"/>
        <end position="356"/>
    </location>
</feature>
<feature type="compositionally biased region" description="Low complexity" evidence="4">
    <location>
        <begin position="170"/>
        <end position="179"/>
    </location>
</feature>
<feature type="region of interest" description="Disordered" evidence="4">
    <location>
        <begin position="1"/>
        <end position="52"/>
    </location>
</feature>
<comment type="caution">
    <text evidence="6">The sequence shown here is derived from an EMBL/GenBank/DDBJ whole genome shotgun (WGS) entry which is preliminary data.</text>
</comment>
<dbReference type="EMBL" id="JAPDRL010000042">
    <property type="protein sequence ID" value="KAJ9663566.1"/>
    <property type="molecule type" value="Genomic_DNA"/>
</dbReference>
<evidence type="ECO:0000256" key="3">
    <source>
        <dbReference type="PROSITE-ProRule" id="PRU00169"/>
    </source>
</evidence>
<feature type="domain" description="Response regulatory" evidence="5">
    <location>
        <begin position="536"/>
        <end position="707"/>
    </location>
</feature>
<feature type="compositionally biased region" description="Low complexity" evidence="4">
    <location>
        <begin position="19"/>
        <end position="32"/>
    </location>
</feature>
<dbReference type="SMART" id="SM00448">
    <property type="entry name" value="REC"/>
    <property type="match status" value="1"/>
</dbReference>
<feature type="compositionally biased region" description="Polar residues" evidence="4">
    <location>
        <begin position="370"/>
        <end position="386"/>
    </location>
</feature>
<dbReference type="SUPFAM" id="SSF52172">
    <property type="entry name" value="CheY-like"/>
    <property type="match status" value="1"/>
</dbReference>
<dbReference type="CDD" id="cd17546">
    <property type="entry name" value="REC_hyHK_CKI1_RcsC-like"/>
    <property type="match status" value="1"/>
</dbReference>
<feature type="compositionally biased region" description="Basic and acidic residues" evidence="4">
    <location>
        <begin position="797"/>
        <end position="808"/>
    </location>
</feature>
<keyword evidence="1 3" id="KW-0597">Phosphoprotein</keyword>